<dbReference type="PROSITE" id="PS50048">
    <property type="entry name" value="ZN2_CY6_FUNGAL_2"/>
    <property type="match status" value="1"/>
</dbReference>
<dbReference type="Gene3D" id="4.10.240.10">
    <property type="entry name" value="Zn(2)-C6 fungal-type DNA-binding domain"/>
    <property type="match status" value="1"/>
</dbReference>
<accession>A0A0D2AKT5</accession>
<dbReference type="PANTHER" id="PTHR31001">
    <property type="entry name" value="UNCHARACTERIZED TRANSCRIPTIONAL REGULATORY PROTEIN"/>
    <property type="match status" value="1"/>
</dbReference>
<name>A0A0D2AKT5_9EURO</name>
<dbReference type="OrthoDB" id="4159670at2759"/>
<dbReference type="Proteomes" id="UP000053342">
    <property type="component" value="Unassembled WGS sequence"/>
</dbReference>
<dbReference type="GO" id="GO:0003677">
    <property type="term" value="F:DNA binding"/>
    <property type="evidence" value="ECO:0007669"/>
    <property type="project" value="UniProtKB-KW"/>
</dbReference>
<dbReference type="AlphaFoldDB" id="A0A0D2AKT5"/>
<feature type="compositionally biased region" description="Polar residues" evidence="6">
    <location>
        <begin position="541"/>
        <end position="550"/>
    </location>
</feature>
<evidence type="ECO:0000256" key="5">
    <source>
        <dbReference type="ARBA" id="ARBA00023242"/>
    </source>
</evidence>
<evidence type="ECO:0000256" key="2">
    <source>
        <dbReference type="ARBA" id="ARBA00023015"/>
    </source>
</evidence>
<dbReference type="InterPro" id="IPR036864">
    <property type="entry name" value="Zn2-C6_fun-type_DNA-bd_sf"/>
</dbReference>
<dbReference type="GO" id="GO:0008270">
    <property type="term" value="F:zinc ion binding"/>
    <property type="evidence" value="ECO:0007669"/>
    <property type="project" value="InterPro"/>
</dbReference>
<dbReference type="EMBL" id="KN847338">
    <property type="protein sequence ID" value="KIW40646.1"/>
    <property type="molecule type" value="Genomic_DNA"/>
</dbReference>
<evidence type="ECO:0000256" key="4">
    <source>
        <dbReference type="ARBA" id="ARBA00023163"/>
    </source>
</evidence>
<dbReference type="CDD" id="cd00067">
    <property type="entry name" value="GAL4"/>
    <property type="match status" value="1"/>
</dbReference>
<feature type="region of interest" description="Disordered" evidence="6">
    <location>
        <begin position="1"/>
        <end position="22"/>
    </location>
</feature>
<dbReference type="HOGENOM" id="CLU_012076_0_0_1"/>
<evidence type="ECO:0000256" key="6">
    <source>
        <dbReference type="SAM" id="MobiDB-lite"/>
    </source>
</evidence>
<dbReference type="InterPro" id="IPR001138">
    <property type="entry name" value="Zn2Cys6_DnaBD"/>
</dbReference>
<keyword evidence="5" id="KW-0539">Nucleus</keyword>
<protein>
    <recommendedName>
        <fullName evidence="7">Zn(2)-C6 fungal-type domain-containing protein</fullName>
    </recommendedName>
</protein>
<keyword evidence="3" id="KW-0238">DNA-binding</keyword>
<dbReference type="GO" id="GO:0000981">
    <property type="term" value="F:DNA-binding transcription factor activity, RNA polymerase II-specific"/>
    <property type="evidence" value="ECO:0007669"/>
    <property type="project" value="InterPro"/>
</dbReference>
<dbReference type="SMART" id="SM00066">
    <property type="entry name" value="GAL4"/>
    <property type="match status" value="1"/>
</dbReference>
<dbReference type="SUPFAM" id="SSF57701">
    <property type="entry name" value="Zn2/Cys6 DNA-binding domain"/>
    <property type="match status" value="1"/>
</dbReference>
<dbReference type="PROSITE" id="PS00463">
    <property type="entry name" value="ZN2_CY6_FUNGAL_1"/>
    <property type="match status" value="1"/>
</dbReference>
<feature type="region of interest" description="Disordered" evidence="6">
    <location>
        <begin position="790"/>
        <end position="841"/>
    </location>
</feature>
<keyword evidence="4" id="KW-0804">Transcription</keyword>
<organism evidence="8 9">
    <name type="scientific">Exophiala oligosperma</name>
    <dbReference type="NCBI Taxonomy" id="215243"/>
    <lineage>
        <taxon>Eukaryota</taxon>
        <taxon>Fungi</taxon>
        <taxon>Dikarya</taxon>
        <taxon>Ascomycota</taxon>
        <taxon>Pezizomycotina</taxon>
        <taxon>Eurotiomycetes</taxon>
        <taxon>Chaetothyriomycetidae</taxon>
        <taxon>Chaetothyriales</taxon>
        <taxon>Herpotrichiellaceae</taxon>
        <taxon>Exophiala</taxon>
    </lineage>
</organism>
<dbReference type="RefSeq" id="XP_016260862.1">
    <property type="nucleotide sequence ID" value="XM_016409108.1"/>
</dbReference>
<feature type="region of interest" description="Disordered" evidence="6">
    <location>
        <begin position="495"/>
        <end position="553"/>
    </location>
</feature>
<keyword evidence="2" id="KW-0805">Transcription regulation</keyword>
<comment type="subcellular location">
    <subcellularLocation>
        <location evidence="1">Nucleus</location>
    </subcellularLocation>
</comment>
<keyword evidence="9" id="KW-1185">Reference proteome</keyword>
<evidence type="ECO:0000313" key="9">
    <source>
        <dbReference type="Proteomes" id="UP000053342"/>
    </source>
</evidence>
<feature type="domain" description="Zn(2)-C6 fungal-type" evidence="7">
    <location>
        <begin position="24"/>
        <end position="55"/>
    </location>
</feature>
<proteinExistence type="predicted"/>
<feature type="region of interest" description="Disordered" evidence="6">
    <location>
        <begin position="62"/>
        <end position="91"/>
    </location>
</feature>
<dbReference type="GeneID" id="27359899"/>
<dbReference type="CDD" id="cd12148">
    <property type="entry name" value="fungal_TF_MHR"/>
    <property type="match status" value="1"/>
</dbReference>
<gene>
    <name evidence="8" type="ORF">PV06_07825</name>
</gene>
<evidence type="ECO:0000313" key="8">
    <source>
        <dbReference type="EMBL" id="KIW40646.1"/>
    </source>
</evidence>
<evidence type="ECO:0000256" key="3">
    <source>
        <dbReference type="ARBA" id="ARBA00023125"/>
    </source>
</evidence>
<sequence length="951" mass="106755">MSTPVPPLSHGDNITKVPKRRANSCVPCRVSKSKCSGGIPCTTCQKKRKKPRCHYSSVHLRDGEDNDVTRSSSHDQADEIDGLGPQDQVSDYEDDAEEGRFVLRPHDAFYDEFSLARCIDEYKSMVSLDGRVLDIVNSIQALRVFRVQYDEEASTPVGMLEEHEGTLAVAGPRSALVADLDSVSSRSLRRLYLRCLSARKLLDQGMVAQAWTLLPCLVREAELLGLEQDKIVEESEYCRRIWWLIIDLDAQLSFILGRQPITFSYRFSPRPLLKNMKAEERELRQNTEDFSSFMLEFLNESRSEKPEDGQAQRFEDALQRLQKHKSRLPQLRQENLTDPTLWTAIADHQFEVQLFEVALHCNMARLNLQDPAHNTNEMENGTTKTGRSRLSRKVVKHNFRNLLQTVRDAIDVFQYIHDLDHVKAASSWLRCFGLYSASVILAISRLRGDTDVKEDVLRVERALKVFQDSAIPAASSIASVGISALGDLLDEIKKMEQEQREDSAEGDSEAESMKRFTGGPLSTDGQSKPPTKVETGDLKRSASSSFQEQQQVEKKLKFEQPHTSFDQTTQGDIQPWQPNMQQSFGQPILYGDLTATSFHEAPPQNSFERPSFTTSTATSFNATEQNEFPSISYPPESNPEFHPPLWVHYPPLYDKSIWPYPGMPCDMMSQEPASSTYYGQHTMTINEQRASEVHDGQNIGAQSSLPQTIVPMENPRVPHEPTGRPMSMEAEHITVQHGVQFYDPKFARPGHVVSSPIIGDGFAPPVDRFGPADQALRRRSIADIRQHQVVPSHSRFGRDVGHPPTPPQERILSPISEVHPGSRRNSATPRQIAYSGQPPDRPLAGAQLAVPGQTIETKHYSQPPSRRQSAAEIPDVVMTNASVSPQGQADMQTWQNYAPTMAASGPVVYQSPDGIIGHIMSYDQQYQRHLQANQIVSTGAYPGNGGQHWWT</sequence>
<evidence type="ECO:0000256" key="1">
    <source>
        <dbReference type="ARBA" id="ARBA00004123"/>
    </source>
</evidence>
<dbReference type="GO" id="GO:0005634">
    <property type="term" value="C:nucleus"/>
    <property type="evidence" value="ECO:0007669"/>
    <property type="project" value="UniProtKB-SubCell"/>
</dbReference>
<evidence type="ECO:0000259" key="7">
    <source>
        <dbReference type="PROSITE" id="PS50048"/>
    </source>
</evidence>
<dbReference type="VEuPathDB" id="FungiDB:PV06_07825"/>
<reference evidence="8 9" key="1">
    <citation type="submission" date="2015-01" db="EMBL/GenBank/DDBJ databases">
        <title>The Genome Sequence of Exophiala oligosperma CBS72588.</title>
        <authorList>
            <consortium name="The Broad Institute Genomics Platform"/>
            <person name="Cuomo C."/>
            <person name="de Hoog S."/>
            <person name="Gorbushina A."/>
            <person name="Stielow B."/>
            <person name="Teixiera M."/>
            <person name="Abouelleil A."/>
            <person name="Chapman S.B."/>
            <person name="Priest M."/>
            <person name="Young S.K."/>
            <person name="Wortman J."/>
            <person name="Nusbaum C."/>
            <person name="Birren B."/>
        </authorList>
    </citation>
    <scope>NUCLEOTIDE SEQUENCE [LARGE SCALE GENOMIC DNA]</scope>
    <source>
        <strain evidence="8 9">CBS 72588</strain>
    </source>
</reference>
<dbReference type="InterPro" id="IPR050613">
    <property type="entry name" value="Sec_Metabolite_Reg"/>
</dbReference>